<organism evidence="2 3">
    <name type="scientific">Helianthus annuus</name>
    <name type="common">Common sunflower</name>
    <dbReference type="NCBI Taxonomy" id="4232"/>
    <lineage>
        <taxon>Eukaryota</taxon>
        <taxon>Viridiplantae</taxon>
        <taxon>Streptophyta</taxon>
        <taxon>Embryophyta</taxon>
        <taxon>Tracheophyta</taxon>
        <taxon>Spermatophyta</taxon>
        <taxon>Magnoliopsida</taxon>
        <taxon>eudicotyledons</taxon>
        <taxon>Gunneridae</taxon>
        <taxon>Pentapetalae</taxon>
        <taxon>asterids</taxon>
        <taxon>campanulids</taxon>
        <taxon>Asterales</taxon>
        <taxon>Asteraceae</taxon>
        <taxon>Asteroideae</taxon>
        <taxon>Heliantheae alliance</taxon>
        <taxon>Heliantheae</taxon>
        <taxon>Helianthus</taxon>
    </lineage>
</organism>
<keyword evidence="1" id="KW-0812">Transmembrane</keyword>
<keyword evidence="1" id="KW-1133">Transmembrane helix</keyword>
<reference evidence="2" key="2">
    <citation type="submission" date="2020-06" db="EMBL/GenBank/DDBJ databases">
        <title>Helianthus annuus Genome sequencing and assembly Release 2.</title>
        <authorList>
            <person name="Gouzy J."/>
            <person name="Langlade N."/>
            <person name="Munos S."/>
        </authorList>
    </citation>
    <scope>NUCLEOTIDE SEQUENCE</scope>
    <source>
        <tissue evidence="2">Leaves</tissue>
    </source>
</reference>
<name>A0A9K3GYX0_HELAN</name>
<keyword evidence="3" id="KW-1185">Reference proteome</keyword>
<reference evidence="2" key="1">
    <citation type="journal article" date="2017" name="Nature">
        <title>The sunflower genome provides insights into oil metabolism, flowering and Asterid evolution.</title>
        <authorList>
            <person name="Badouin H."/>
            <person name="Gouzy J."/>
            <person name="Grassa C.J."/>
            <person name="Murat F."/>
            <person name="Staton S.E."/>
            <person name="Cottret L."/>
            <person name="Lelandais-Briere C."/>
            <person name="Owens G.L."/>
            <person name="Carrere S."/>
            <person name="Mayjonade B."/>
            <person name="Legrand L."/>
            <person name="Gill N."/>
            <person name="Kane N.C."/>
            <person name="Bowers J.E."/>
            <person name="Hubner S."/>
            <person name="Bellec A."/>
            <person name="Berard A."/>
            <person name="Berges H."/>
            <person name="Blanchet N."/>
            <person name="Boniface M.C."/>
            <person name="Brunel D."/>
            <person name="Catrice O."/>
            <person name="Chaidir N."/>
            <person name="Claudel C."/>
            <person name="Donnadieu C."/>
            <person name="Faraut T."/>
            <person name="Fievet G."/>
            <person name="Helmstetter N."/>
            <person name="King M."/>
            <person name="Knapp S.J."/>
            <person name="Lai Z."/>
            <person name="Le Paslier M.C."/>
            <person name="Lippi Y."/>
            <person name="Lorenzon L."/>
            <person name="Mandel J.R."/>
            <person name="Marage G."/>
            <person name="Marchand G."/>
            <person name="Marquand E."/>
            <person name="Bret-Mestries E."/>
            <person name="Morien E."/>
            <person name="Nambeesan S."/>
            <person name="Nguyen T."/>
            <person name="Pegot-Espagnet P."/>
            <person name="Pouilly N."/>
            <person name="Raftis F."/>
            <person name="Sallet E."/>
            <person name="Schiex T."/>
            <person name="Thomas J."/>
            <person name="Vandecasteele C."/>
            <person name="Vares D."/>
            <person name="Vear F."/>
            <person name="Vautrin S."/>
            <person name="Crespi M."/>
            <person name="Mangin B."/>
            <person name="Burke J.M."/>
            <person name="Salse J."/>
            <person name="Munos S."/>
            <person name="Vincourt P."/>
            <person name="Rieseberg L.H."/>
            <person name="Langlade N.B."/>
        </authorList>
    </citation>
    <scope>NUCLEOTIDE SEQUENCE</scope>
    <source>
        <tissue evidence="2">Leaves</tissue>
    </source>
</reference>
<sequence>MLHKSNAEIRLNNFKWILPVFISQPGTLALRELPVKYLVMSPYKLVMNLLLSFSFISIFFLIDLLYQLLVYRSSSPLRSGMSPTKPLKLRSL</sequence>
<dbReference type="AlphaFoldDB" id="A0A9K3GYX0"/>
<evidence type="ECO:0000313" key="2">
    <source>
        <dbReference type="EMBL" id="KAF5760900.1"/>
    </source>
</evidence>
<protein>
    <submittedName>
        <fullName evidence="2">Uncharacterized protein</fullName>
    </submittedName>
</protein>
<keyword evidence="1" id="KW-0472">Membrane</keyword>
<dbReference type="EMBL" id="MNCJ02000331">
    <property type="protein sequence ID" value="KAF5760900.1"/>
    <property type="molecule type" value="Genomic_DNA"/>
</dbReference>
<proteinExistence type="predicted"/>
<accession>A0A9K3GYX0</accession>
<gene>
    <name evidence="2" type="ORF">HanXRQr2_Chr16g0758861</name>
</gene>
<feature type="transmembrane region" description="Helical" evidence="1">
    <location>
        <begin position="45"/>
        <end position="71"/>
    </location>
</feature>
<dbReference type="Gramene" id="mRNA:HanXRQr2_Chr16g0758861">
    <property type="protein sequence ID" value="mRNA:HanXRQr2_Chr16g0758861"/>
    <property type="gene ID" value="HanXRQr2_Chr16g0758861"/>
</dbReference>
<comment type="caution">
    <text evidence="2">The sequence shown here is derived from an EMBL/GenBank/DDBJ whole genome shotgun (WGS) entry which is preliminary data.</text>
</comment>
<dbReference type="Proteomes" id="UP000215914">
    <property type="component" value="Unassembled WGS sequence"/>
</dbReference>
<evidence type="ECO:0000313" key="3">
    <source>
        <dbReference type="Proteomes" id="UP000215914"/>
    </source>
</evidence>
<evidence type="ECO:0000256" key="1">
    <source>
        <dbReference type="SAM" id="Phobius"/>
    </source>
</evidence>